<dbReference type="Pfam" id="PF23343">
    <property type="entry name" value="REP_ORF2-G2P"/>
    <property type="match status" value="1"/>
</dbReference>
<reference evidence="2 3" key="1">
    <citation type="submission" date="2018-05" db="EMBL/GenBank/DDBJ databases">
        <title>The Hungate 1000. A catalogue of reference genomes from the rumen microbiome.</title>
        <authorList>
            <person name="Kelly W."/>
        </authorList>
    </citation>
    <scope>NUCLEOTIDE SEQUENCE [LARGE SCALE GENOMIC DNA]</scope>
    <source>
        <strain evidence="2 3">NLAE-zl-C242</strain>
    </source>
</reference>
<gene>
    <name evidence="2" type="ORF">A8806_11716</name>
</gene>
<evidence type="ECO:0000313" key="3">
    <source>
        <dbReference type="Proteomes" id="UP000245845"/>
    </source>
</evidence>
<feature type="domain" description="Replication-associated protein ORF2/G2P" evidence="1">
    <location>
        <begin position="81"/>
        <end position="182"/>
    </location>
</feature>
<dbReference type="EMBL" id="QGDL01000017">
    <property type="protein sequence ID" value="PWJ22676.1"/>
    <property type="molecule type" value="Genomic_DNA"/>
</dbReference>
<dbReference type="AlphaFoldDB" id="A0A2Y9BJ98"/>
<name>A0A2Y9BJ98_9FIRM</name>
<evidence type="ECO:0000313" key="2">
    <source>
        <dbReference type="EMBL" id="PWJ22676.1"/>
    </source>
</evidence>
<protein>
    <recommendedName>
        <fullName evidence="1">Replication-associated protein ORF2/G2P domain-containing protein</fullName>
    </recommendedName>
</protein>
<dbReference type="Proteomes" id="UP000245845">
    <property type="component" value="Unassembled WGS sequence"/>
</dbReference>
<dbReference type="OrthoDB" id="1733540at2"/>
<proteinExistence type="predicted"/>
<dbReference type="InterPro" id="IPR056906">
    <property type="entry name" value="ORF2/G2P_dom"/>
</dbReference>
<organism evidence="2 3">
    <name type="scientific">Faecalicatena orotica</name>
    <dbReference type="NCBI Taxonomy" id="1544"/>
    <lineage>
        <taxon>Bacteria</taxon>
        <taxon>Bacillati</taxon>
        <taxon>Bacillota</taxon>
        <taxon>Clostridia</taxon>
        <taxon>Lachnospirales</taxon>
        <taxon>Lachnospiraceae</taxon>
        <taxon>Faecalicatena</taxon>
    </lineage>
</organism>
<evidence type="ECO:0000259" key="1">
    <source>
        <dbReference type="Pfam" id="PF23343"/>
    </source>
</evidence>
<accession>A0A2Y9BJ98</accession>
<comment type="caution">
    <text evidence="2">The sequence shown here is derived from an EMBL/GenBank/DDBJ whole genome shotgun (WGS) entry which is preliminary data.</text>
</comment>
<keyword evidence="3" id="KW-1185">Reference proteome</keyword>
<sequence length="256" mass="30977">MEYNKKITEWKHKKEIQLYENPIEYGIPPYSKTSSSKKINVRTTYDKMDLRDKISSDKRRKNYYTRKIYYLADLAIHNDLNTFITLTFSDPVTDYSAAQHEWDLFLKRVKYKVGKNFKYIAVHELQKKRGNVYHFHFLCNLGYFPVKELERLWGKGFVYIEHIKQKEKLKQIMYSFKYITKDILNEHENGKRNTARKIYCSRNLDKPTIKKRFTTETPEDIIFENMEQIIDTGFYDMKSYQGMKINSVDFIKIRKE</sequence>
<dbReference type="RefSeq" id="WP_109733368.1">
    <property type="nucleotide sequence ID" value="NZ_BAAACK010000014.1"/>
</dbReference>